<accession>A0A0G4MU15</accession>
<dbReference type="Proteomes" id="UP000044602">
    <property type="component" value="Unassembled WGS sequence"/>
</dbReference>
<name>A0A0G4MU15_VERLO</name>
<reference evidence="2 3" key="1">
    <citation type="submission" date="2015-05" db="EMBL/GenBank/DDBJ databases">
        <authorList>
            <person name="Wang D.B."/>
            <person name="Wang M."/>
        </authorList>
    </citation>
    <scope>NUCLEOTIDE SEQUENCE [LARGE SCALE GENOMIC DNA]</scope>
    <source>
        <strain evidence="2">VL1</strain>
    </source>
</reference>
<proteinExistence type="predicted"/>
<sequence>EEDFQGPRSWRCGRCEEARGKRRAHRQDGQAWLHPRPCHP</sequence>
<evidence type="ECO:0000313" key="2">
    <source>
        <dbReference type="EMBL" id="CRK37687.1"/>
    </source>
</evidence>
<keyword evidence="3" id="KW-1185">Reference proteome</keyword>
<evidence type="ECO:0000256" key="1">
    <source>
        <dbReference type="SAM" id="MobiDB-lite"/>
    </source>
</evidence>
<feature type="non-terminal residue" evidence="2">
    <location>
        <position position="1"/>
    </location>
</feature>
<feature type="region of interest" description="Disordered" evidence="1">
    <location>
        <begin position="21"/>
        <end position="40"/>
    </location>
</feature>
<evidence type="ECO:0000313" key="3">
    <source>
        <dbReference type="Proteomes" id="UP000044602"/>
    </source>
</evidence>
<organism evidence="2 3">
    <name type="scientific">Verticillium longisporum</name>
    <name type="common">Verticillium dahliae var. longisporum</name>
    <dbReference type="NCBI Taxonomy" id="100787"/>
    <lineage>
        <taxon>Eukaryota</taxon>
        <taxon>Fungi</taxon>
        <taxon>Dikarya</taxon>
        <taxon>Ascomycota</taxon>
        <taxon>Pezizomycotina</taxon>
        <taxon>Sordariomycetes</taxon>
        <taxon>Hypocreomycetidae</taxon>
        <taxon>Glomerellales</taxon>
        <taxon>Plectosphaerellaceae</taxon>
        <taxon>Verticillium</taxon>
    </lineage>
</organism>
<dbReference type="EMBL" id="CVQH01024866">
    <property type="protein sequence ID" value="CRK37687.1"/>
    <property type="molecule type" value="Genomic_DNA"/>
</dbReference>
<gene>
    <name evidence="2" type="ORF">BN1708_020322</name>
</gene>
<protein>
    <submittedName>
        <fullName evidence="2">Uncharacterized protein</fullName>
    </submittedName>
</protein>
<dbReference type="AlphaFoldDB" id="A0A0G4MU15"/>